<dbReference type="AlphaFoldDB" id="A0A1I7TKQ4"/>
<organism evidence="1 2">
    <name type="scientific">Caenorhabditis tropicalis</name>
    <dbReference type="NCBI Taxonomy" id="1561998"/>
    <lineage>
        <taxon>Eukaryota</taxon>
        <taxon>Metazoa</taxon>
        <taxon>Ecdysozoa</taxon>
        <taxon>Nematoda</taxon>
        <taxon>Chromadorea</taxon>
        <taxon>Rhabditida</taxon>
        <taxon>Rhabditina</taxon>
        <taxon>Rhabditomorpha</taxon>
        <taxon>Rhabditoidea</taxon>
        <taxon>Rhabditidae</taxon>
        <taxon>Peloderinae</taxon>
        <taxon>Caenorhabditis</taxon>
    </lineage>
</organism>
<dbReference type="Proteomes" id="UP000095282">
    <property type="component" value="Unplaced"/>
</dbReference>
<keyword evidence="1" id="KW-1185">Reference proteome</keyword>
<accession>A0A1I7TKQ4</accession>
<evidence type="ECO:0000313" key="1">
    <source>
        <dbReference type="Proteomes" id="UP000095282"/>
    </source>
</evidence>
<name>A0A1I7TKQ4_9PELO</name>
<proteinExistence type="predicted"/>
<dbReference type="WBParaSite" id="Csp11.Scaffold627.g6872.t1">
    <property type="protein sequence ID" value="Csp11.Scaffold627.g6872.t1"/>
    <property type="gene ID" value="Csp11.Scaffold627.g6872"/>
</dbReference>
<sequence>MNTIELTEQHEMHLFRAYYDPFFENNFSLNIFEKKALRSKKYYSVFDNCSHQRATEVTLIISMKKKKMIHYIYDKDR</sequence>
<reference evidence="2" key="1">
    <citation type="submission" date="2016-11" db="UniProtKB">
        <authorList>
            <consortium name="WormBaseParasite"/>
        </authorList>
    </citation>
    <scope>IDENTIFICATION</scope>
</reference>
<evidence type="ECO:0000313" key="2">
    <source>
        <dbReference type="WBParaSite" id="Csp11.Scaffold627.g6872.t1"/>
    </source>
</evidence>
<protein>
    <submittedName>
        <fullName evidence="2">DUF4258 domain-containing protein</fullName>
    </submittedName>
</protein>